<dbReference type="InterPro" id="IPR001757">
    <property type="entry name" value="P_typ_ATPase"/>
</dbReference>
<dbReference type="Pfam" id="PF00702">
    <property type="entry name" value="Hydrolase"/>
    <property type="match status" value="1"/>
</dbReference>
<feature type="transmembrane region" description="Helical" evidence="2">
    <location>
        <begin position="180"/>
        <end position="203"/>
    </location>
</feature>
<dbReference type="Gene3D" id="3.40.50.1000">
    <property type="entry name" value="HAD superfamily/HAD-like"/>
    <property type="match status" value="1"/>
</dbReference>
<comment type="caution">
    <text evidence="3">The sequence shown here is derived from an EMBL/GenBank/DDBJ whole genome shotgun (WGS) entry which is preliminary data.</text>
</comment>
<feature type="non-terminal residue" evidence="3">
    <location>
        <position position="477"/>
    </location>
</feature>
<dbReference type="PRINTS" id="PR00119">
    <property type="entry name" value="CATATPASE"/>
</dbReference>
<evidence type="ECO:0000313" key="4">
    <source>
        <dbReference type="Proteomes" id="UP000523795"/>
    </source>
</evidence>
<reference evidence="3 4" key="1">
    <citation type="submission" date="2020-04" db="EMBL/GenBank/DDBJ databases">
        <authorList>
            <person name="Liu S."/>
        </authorList>
    </citation>
    <scope>NUCLEOTIDE SEQUENCE [LARGE SCALE GENOMIC DNA]</scope>
    <source>
        <strain evidence="3 4">CGMCC 1.15091</strain>
    </source>
</reference>
<feature type="non-terminal residue" evidence="3">
    <location>
        <position position="1"/>
    </location>
</feature>
<dbReference type="Proteomes" id="UP000523795">
    <property type="component" value="Unassembled WGS sequence"/>
</dbReference>
<dbReference type="EMBL" id="JAAZSR010000424">
    <property type="protein sequence ID" value="NKX52158.1"/>
    <property type="molecule type" value="Genomic_DNA"/>
</dbReference>
<organism evidence="3 4">
    <name type="scientific">Arthrobacter deserti</name>
    <dbReference type="NCBI Taxonomy" id="1742687"/>
    <lineage>
        <taxon>Bacteria</taxon>
        <taxon>Bacillati</taxon>
        <taxon>Actinomycetota</taxon>
        <taxon>Actinomycetes</taxon>
        <taxon>Micrococcales</taxon>
        <taxon>Micrococcaceae</taxon>
        <taxon>Arthrobacter</taxon>
    </lineage>
</organism>
<proteinExistence type="predicted"/>
<evidence type="ECO:0000256" key="1">
    <source>
        <dbReference type="ARBA" id="ARBA00022967"/>
    </source>
</evidence>
<keyword evidence="2" id="KW-0812">Transmembrane</keyword>
<feature type="transmembrane region" description="Helical" evidence="2">
    <location>
        <begin position="110"/>
        <end position="132"/>
    </location>
</feature>
<keyword evidence="2" id="KW-0472">Membrane</keyword>
<dbReference type="PANTHER" id="PTHR43520:SF8">
    <property type="entry name" value="P-TYPE CU(+) TRANSPORTER"/>
    <property type="match status" value="1"/>
</dbReference>
<evidence type="ECO:0000256" key="2">
    <source>
        <dbReference type="SAM" id="Phobius"/>
    </source>
</evidence>
<gene>
    <name evidence="3" type="ORF">HER39_16600</name>
</gene>
<dbReference type="PRINTS" id="PR00120">
    <property type="entry name" value="HATPASE"/>
</dbReference>
<evidence type="ECO:0000313" key="3">
    <source>
        <dbReference type="EMBL" id="NKX52158.1"/>
    </source>
</evidence>
<keyword evidence="4" id="KW-1185">Reference proteome</keyword>
<dbReference type="SUPFAM" id="SSF56784">
    <property type="entry name" value="HAD-like"/>
    <property type="match status" value="1"/>
</dbReference>
<keyword evidence="1" id="KW-1278">Translocase</keyword>
<keyword evidence="2" id="KW-1133">Transmembrane helix</keyword>
<feature type="transmembrane region" description="Helical" evidence="2">
    <location>
        <begin position="138"/>
        <end position="159"/>
    </location>
</feature>
<name>A0ABX1JT60_9MICC</name>
<dbReference type="InterPro" id="IPR036412">
    <property type="entry name" value="HAD-like_sf"/>
</dbReference>
<dbReference type="PANTHER" id="PTHR43520">
    <property type="entry name" value="ATP7, ISOFORM B"/>
    <property type="match status" value="1"/>
</dbReference>
<dbReference type="NCBIfam" id="TIGR01494">
    <property type="entry name" value="ATPase_P-type"/>
    <property type="match status" value="1"/>
</dbReference>
<protein>
    <submittedName>
        <fullName evidence="3">HAD-IC family P-type ATPase</fullName>
    </submittedName>
</protein>
<sequence length="477" mass="49690">VWMLTGDNAATAAAVARSVGTEHVMAQVLPDQKAGSVRALQRDGHVVAMAGDGINDAPALARAGLGIAIGTGTDVAIAASGITLVGGDLRGIVSAIALSRRTVSTIKQGLFWAFAYNALLIPVAAGALYFAGGILLDPILASAAMAMSSFSVVTNALRLRSFRRPGSVQEIMHPPLRARLGRYVYLAGVGVLALALGTAFTVLSRTDAAQRGMNGVLAWTQSTGMPMRPAMSTMMTTDIGPASAEDAKVSVRLDLPAPVRPGVPARMVIDVADSETGAPLDDIGLSHEVWMHLIVTRDDLGSFAHLPPEPTGEPGRFAVGVTFPSAGSYQVNTEFRRRGHINDIHASEQIVIGGPAAAGRAALSPGPRTQTVEGVRVELEGRARAGATSDLSFSFTDAATGRPVDDLRPYLAAAGHVVIMGAEGGFAHEHAEVEDGHGNAVFALPGQRFGPELDVHAHFGSPGLYRLWGQFRLADGR</sequence>
<accession>A0ABX1JT60</accession>
<dbReference type="InterPro" id="IPR023214">
    <property type="entry name" value="HAD_sf"/>
</dbReference>